<dbReference type="EMBL" id="FXAV01000003">
    <property type="protein sequence ID" value="SMG24949.1"/>
    <property type="molecule type" value="Genomic_DNA"/>
</dbReference>
<organism evidence="2 3">
    <name type="scientific">Rhodococcus rhodochrous J3</name>
    <dbReference type="NCBI Taxonomy" id="903528"/>
    <lineage>
        <taxon>Bacteria</taxon>
        <taxon>Bacillati</taxon>
        <taxon>Actinomycetota</taxon>
        <taxon>Actinomycetes</taxon>
        <taxon>Mycobacteriales</taxon>
        <taxon>Nocardiaceae</taxon>
        <taxon>Rhodococcus</taxon>
    </lineage>
</organism>
<gene>
    <name evidence="2" type="ORF">SAMN02745947_01491</name>
</gene>
<accession>A0ABY1MAJ9</accession>
<dbReference type="SUPFAM" id="SSF82784">
    <property type="entry name" value="OsmC-like"/>
    <property type="match status" value="1"/>
</dbReference>
<evidence type="ECO:0000256" key="1">
    <source>
        <dbReference type="SAM" id="MobiDB-lite"/>
    </source>
</evidence>
<dbReference type="Pfam" id="PF02566">
    <property type="entry name" value="OsmC"/>
    <property type="match status" value="1"/>
</dbReference>
<protein>
    <submittedName>
        <fullName evidence="2">Uncharacterized OsmC-related protein</fullName>
    </submittedName>
</protein>
<dbReference type="Proteomes" id="UP000193566">
    <property type="component" value="Unassembled WGS sequence"/>
</dbReference>
<keyword evidence="3" id="KW-1185">Reference proteome</keyword>
<dbReference type="InterPro" id="IPR036102">
    <property type="entry name" value="OsmC/Ohrsf"/>
</dbReference>
<feature type="region of interest" description="Disordered" evidence="1">
    <location>
        <begin position="1"/>
        <end position="20"/>
    </location>
</feature>
<sequence>MSAAGGTDTPVTGSGTEHDAVVTGTVTTETGRFVVSARSNHLVTDSRLAGGEAVHAGELLLAALTSCAMANFEHNAKEDGLQIDGIVTRAAHTRGTVDPTRYDRTVLEIEVSGVEYEDAFALGRKFVAACPIYNTIKRGSGIELTINGRLFTE</sequence>
<reference evidence="2 3" key="1">
    <citation type="submission" date="2017-04" db="EMBL/GenBank/DDBJ databases">
        <authorList>
            <person name="Varghese N."/>
            <person name="Submissions S."/>
        </authorList>
    </citation>
    <scope>NUCLEOTIDE SEQUENCE [LARGE SCALE GENOMIC DNA]</scope>
    <source>
        <strain evidence="2 3">J3</strain>
    </source>
</reference>
<name>A0ABY1MAJ9_RHORH</name>
<evidence type="ECO:0000313" key="2">
    <source>
        <dbReference type="EMBL" id="SMG24949.1"/>
    </source>
</evidence>
<dbReference type="InterPro" id="IPR015946">
    <property type="entry name" value="KH_dom-like_a/b"/>
</dbReference>
<comment type="caution">
    <text evidence="2">The sequence shown here is derived from an EMBL/GenBank/DDBJ whole genome shotgun (WGS) entry which is preliminary data.</text>
</comment>
<proteinExistence type="predicted"/>
<dbReference type="InterPro" id="IPR003718">
    <property type="entry name" value="OsmC/Ohr_fam"/>
</dbReference>
<evidence type="ECO:0000313" key="3">
    <source>
        <dbReference type="Proteomes" id="UP000193566"/>
    </source>
</evidence>
<dbReference type="Gene3D" id="3.30.300.20">
    <property type="match status" value="1"/>
</dbReference>